<comment type="caution">
    <text evidence="1">The sequence shown here is derived from an EMBL/GenBank/DDBJ whole genome shotgun (WGS) entry which is preliminary data.</text>
</comment>
<dbReference type="AlphaFoldDB" id="A0A117KD08"/>
<gene>
    <name evidence="1" type="ORF">AR686_00660</name>
</gene>
<dbReference type="RefSeq" id="WP_059135404.1">
    <property type="nucleotide sequence ID" value="NZ_LMAI01000001.1"/>
</dbReference>
<reference evidence="1 2" key="1">
    <citation type="submission" date="2015-10" db="EMBL/GenBank/DDBJ databases">
        <title>Genome sequence of Chryseobacterium greenlandense.</title>
        <authorList>
            <person name="Newman J."/>
            <person name="Fischer K."/>
            <person name="Miller J."/>
        </authorList>
    </citation>
    <scope>NUCLEOTIDE SEQUENCE [LARGE SCALE GENOMIC DNA]</scope>
    <source>
        <strain evidence="1 2">UMB34</strain>
    </source>
</reference>
<sequence>MTNEALQKLIDDLNNKSKTTKSLIYLRPLTPNVDFAKVWINRPKITDNISSADGFKRFYFIKNEINVYVAVVLDMYSDLHWYIVPEHRKNGYLTNAMKDVILFHLFLNRDEQIITITENQIGKDYADASKKVALKLGFIQTNDNEFILADKNYICSESNFVLNPKMSEERMLELRNKINYLGRSLWTIQTEIEMNLGLGDYCEDLKQVVDTLRSNSLRLEYLWRSNNK</sequence>
<organism evidence="1 2">
    <name type="scientific">Chryseobacterium aquaticum subsp. greenlandense</name>
    <dbReference type="NCBI Taxonomy" id="345663"/>
    <lineage>
        <taxon>Bacteria</taxon>
        <taxon>Pseudomonadati</taxon>
        <taxon>Bacteroidota</taxon>
        <taxon>Flavobacteriia</taxon>
        <taxon>Flavobacteriales</taxon>
        <taxon>Weeksellaceae</taxon>
        <taxon>Chryseobacterium group</taxon>
        <taxon>Chryseobacterium</taxon>
    </lineage>
</organism>
<protein>
    <recommendedName>
        <fullName evidence="3">N-acetyltransferase domain-containing protein</fullName>
    </recommendedName>
</protein>
<name>A0A117KD08_9FLAO</name>
<proteinExistence type="predicted"/>
<dbReference type="EMBL" id="LMAI01000001">
    <property type="protein sequence ID" value="KUJ58349.1"/>
    <property type="molecule type" value="Genomic_DNA"/>
</dbReference>
<evidence type="ECO:0000313" key="1">
    <source>
        <dbReference type="EMBL" id="KUJ58349.1"/>
    </source>
</evidence>
<accession>A0A117KD08</accession>
<evidence type="ECO:0008006" key="3">
    <source>
        <dbReference type="Google" id="ProtNLM"/>
    </source>
</evidence>
<dbReference type="Proteomes" id="UP000054388">
    <property type="component" value="Unassembled WGS sequence"/>
</dbReference>
<evidence type="ECO:0000313" key="2">
    <source>
        <dbReference type="Proteomes" id="UP000054388"/>
    </source>
</evidence>